<dbReference type="GO" id="GO:0043657">
    <property type="term" value="C:host cell"/>
    <property type="evidence" value="ECO:0007669"/>
    <property type="project" value="UniProtKB-SubCell"/>
</dbReference>
<gene>
    <name evidence="17" type="primary">LOC106162028</name>
</gene>
<accession>A0A1S3I9Q0</accession>
<dbReference type="GO" id="GO:0005886">
    <property type="term" value="C:plasma membrane"/>
    <property type="evidence" value="ECO:0007669"/>
    <property type="project" value="TreeGrafter"/>
</dbReference>
<sequence length="945" mass="106512">MPLTSGLAMPRQGPGFAVPSKLLQKKWEDRKYKSHMDKMHSMKSGLDTTPPKKQPHLTLRLKKVQLEEDRQAKIDNDNELLLQKMSWIMTSRGRLDNWNDYESKSLNRGMRDREQQKIANENIRIAKSLNEVKPVYNIAKWEEEDKKHNYLLGMINHTTKDYAPGLTPRKSPRRSLEEESVAGSDFPSSRATSRRTHSKQDSLKESSVPKLPRLTGEAKEKVDSPVEEDAKLLFRAIKGLENGDEVMIKTMLRRTCGHRNIVKNKFRANYDLDLEGELKALMGSAYYLMIDVLLTEQDAADAETLNKRIATKDVGGVVEMMVMRSNAELSALRETYRKKYDKTVEEDIKDSFDKHVQLFLLTLSKEGRNESEAVDDDLALNDANELHELTVVSFGENTASYIEMSADQQSGDGRWLNDNGKFMKLLGERSLHQIRATLHAYKNVTGEKDLTDTVASDCGDTDFTTAVKTLATLLRTPHAFYVERLHDQMSHKDPEFIRMLLDRADVDMPAIRKLYKKKYSVELVDDIKYRCKGEAVKLLLELATRLTPHGKAALAKFRKFAMVATAAVPQKKIPHSKRGADHKKESSIKGNPPHGKTTKDHSKSKKEHVDKGHKDKKSQSGSPNSKAGSDHRGTVHPYENFDVLRDVEAIREAVVGFGTDEKPLIDILSSRSNEQRQQIRKKYQEKYKKNLIEELNWELTGDLEEVVQGLLQTPIEFDAFCLHDAVEGLGTREAVLIGILSTRSPKQLHAIKAQYKKAYGKEPSSVIADDTSGGFQTLLLELLEAERDQSNKVDQTLAEKDAALLYKEAESTLDLSDANFRNVLTKRSRAQVRATFAAYKKLTGHDITEGIKKAMVGDAEEGYIALACALSDPIQFYAERLHSALSDSAGTNDKMLIRIIVSRSEIDLAEIKQKYAELYGVSLAQSIEGDCGGEYKTMLLALLGK</sequence>
<evidence type="ECO:0000256" key="15">
    <source>
        <dbReference type="SAM" id="MobiDB-lite"/>
    </source>
</evidence>
<evidence type="ECO:0000256" key="1">
    <source>
        <dbReference type="ARBA" id="ARBA00004340"/>
    </source>
</evidence>
<evidence type="ECO:0000256" key="4">
    <source>
        <dbReference type="ARBA" id="ARBA00008315"/>
    </source>
</evidence>
<dbReference type="InterPro" id="IPR018252">
    <property type="entry name" value="Annexin_repeat_CS"/>
</dbReference>
<proteinExistence type="inferred from homology"/>
<dbReference type="KEGG" id="lak:106162028"/>
<dbReference type="InterPro" id="IPR018502">
    <property type="entry name" value="Annexin_repeat"/>
</dbReference>
<comment type="subcellular location">
    <subcellularLocation>
        <location evidence="1">Host cell</location>
    </subcellularLocation>
    <subcellularLocation>
        <location evidence="2">Secreted</location>
        <location evidence="2">Extracellular exosome</location>
    </subcellularLocation>
    <subcellularLocation>
        <location evidence="12">Tegument</location>
    </subcellularLocation>
</comment>
<dbReference type="GO" id="GO:0005634">
    <property type="term" value="C:nucleus"/>
    <property type="evidence" value="ECO:0007669"/>
    <property type="project" value="TreeGrafter"/>
</dbReference>
<dbReference type="GO" id="GO:0012506">
    <property type="term" value="C:vesicle membrane"/>
    <property type="evidence" value="ECO:0007669"/>
    <property type="project" value="TreeGrafter"/>
</dbReference>
<dbReference type="GO" id="GO:0001786">
    <property type="term" value="F:phosphatidylserine binding"/>
    <property type="evidence" value="ECO:0007669"/>
    <property type="project" value="TreeGrafter"/>
</dbReference>
<dbReference type="FunFam" id="1.10.220.10:FF:000005">
    <property type="entry name" value="Annexin"/>
    <property type="match status" value="1"/>
</dbReference>
<comment type="domain">
    <text evidence="14">A pair of annexin repeats may form one binding site for calcium and phospholipid.</text>
</comment>
<dbReference type="InterPro" id="IPR037104">
    <property type="entry name" value="Annexin_sf"/>
</dbReference>
<dbReference type="InParanoid" id="A0A1S3I9Q0"/>
<dbReference type="Proteomes" id="UP000085678">
    <property type="component" value="Unplaced"/>
</dbReference>
<dbReference type="RefSeq" id="XP_013394581.1">
    <property type="nucleotide sequence ID" value="XM_013539127.1"/>
</dbReference>
<evidence type="ECO:0000256" key="10">
    <source>
        <dbReference type="ARBA" id="ARBA00023302"/>
    </source>
</evidence>
<dbReference type="PRINTS" id="PR00196">
    <property type="entry name" value="ANNEXIN"/>
</dbReference>
<keyword evidence="16" id="KW-1185">Reference proteome</keyword>
<feature type="region of interest" description="Disordered" evidence="15">
    <location>
        <begin position="569"/>
        <end position="636"/>
    </location>
</feature>
<evidence type="ECO:0000256" key="12">
    <source>
        <dbReference type="ARBA" id="ARBA00060393"/>
    </source>
</evidence>
<dbReference type="GO" id="GO:0005509">
    <property type="term" value="F:calcium ion binding"/>
    <property type="evidence" value="ECO:0007669"/>
    <property type="project" value="InterPro"/>
</dbReference>
<protein>
    <recommendedName>
        <fullName evidence="13 14">Annexin</fullName>
    </recommendedName>
</protein>
<comment type="similarity">
    <text evidence="4">Belongs to the CFAP97 family.</text>
</comment>
<name>A0A1S3I9Q0_LINAN</name>
<dbReference type="Gene3D" id="1.10.220.10">
    <property type="entry name" value="Annexin"/>
    <property type="match status" value="8"/>
</dbReference>
<keyword evidence="8 14" id="KW-0106">Calcium</keyword>
<evidence type="ECO:0000256" key="2">
    <source>
        <dbReference type="ARBA" id="ARBA00004550"/>
    </source>
</evidence>
<dbReference type="Pfam" id="PF13879">
    <property type="entry name" value="Hmw_CFAP97"/>
    <property type="match status" value="1"/>
</dbReference>
<dbReference type="PROSITE" id="PS00223">
    <property type="entry name" value="ANNEXIN_1"/>
    <property type="match status" value="2"/>
</dbReference>
<evidence type="ECO:0000256" key="7">
    <source>
        <dbReference type="ARBA" id="ARBA00022737"/>
    </source>
</evidence>
<dbReference type="GO" id="GO:0005737">
    <property type="term" value="C:cytoplasm"/>
    <property type="evidence" value="ECO:0007669"/>
    <property type="project" value="TreeGrafter"/>
</dbReference>
<dbReference type="OrthoDB" id="2163395at2759"/>
<comment type="similarity">
    <text evidence="3 14">Belongs to the annexin family.</text>
</comment>
<dbReference type="AlphaFoldDB" id="A0A1S3I9Q0"/>
<evidence type="ECO:0000256" key="11">
    <source>
        <dbReference type="ARBA" id="ARBA00059330"/>
    </source>
</evidence>
<feature type="compositionally biased region" description="Basic and acidic residues" evidence="15">
    <location>
        <begin position="578"/>
        <end position="587"/>
    </location>
</feature>
<evidence type="ECO:0000256" key="9">
    <source>
        <dbReference type="ARBA" id="ARBA00023216"/>
    </source>
</evidence>
<evidence type="ECO:0000256" key="14">
    <source>
        <dbReference type="RuleBase" id="RU003540"/>
    </source>
</evidence>
<dbReference type="PANTHER" id="PTHR10502">
    <property type="entry name" value="ANNEXIN"/>
    <property type="match status" value="1"/>
</dbReference>
<comment type="function">
    <text evidence="11">Involved in reproduction of the worm. Involved in host-parasite interaction. Delivered into the host cell by means of parasite exosomes. Binds to acidic phospholipid membranes in a calcium-dependent manner in vitro. Causes aggregation of liposomes in the presence of calcium, but not in its absence. Likely to promote membrane fusion. May provide structural integrity within the tegument.</text>
</comment>
<dbReference type="Pfam" id="PF00191">
    <property type="entry name" value="Annexin"/>
    <property type="match status" value="6"/>
</dbReference>
<dbReference type="GO" id="GO:0005576">
    <property type="term" value="C:extracellular region"/>
    <property type="evidence" value="ECO:0007669"/>
    <property type="project" value="UniProtKB-SubCell"/>
</dbReference>
<evidence type="ECO:0000313" key="16">
    <source>
        <dbReference type="Proteomes" id="UP000085678"/>
    </source>
</evidence>
<dbReference type="GeneID" id="106162028"/>
<keyword evidence="9 14" id="KW-0041">Annexin</keyword>
<dbReference type="PROSITE" id="PS51897">
    <property type="entry name" value="ANNEXIN_2"/>
    <property type="match status" value="5"/>
</dbReference>
<comment type="subunit">
    <text evidence="5">Homodimer.</text>
</comment>
<evidence type="ECO:0000313" key="17">
    <source>
        <dbReference type="RefSeq" id="XP_013394581.1"/>
    </source>
</evidence>
<dbReference type="PANTHER" id="PTHR10502:SF102">
    <property type="entry name" value="ANNEXIN B11"/>
    <property type="match status" value="1"/>
</dbReference>
<feature type="region of interest" description="Disordered" evidence="15">
    <location>
        <begin position="159"/>
        <end position="223"/>
    </location>
</feature>
<evidence type="ECO:0000256" key="5">
    <source>
        <dbReference type="ARBA" id="ARBA00011738"/>
    </source>
</evidence>
<feature type="region of interest" description="Disordered" evidence="15">
    <location>
        <begin position="33"/>
        <end position="54"/>
    </location>
</feature>
<dbReference type="InterPro" id="IPR029488">
    <property type="entry name" value="Hmw/CFAP97"/>
</dbReference>
<dbReference type="InterPro" id="IPR001464">
    <property type="entry name" value="Annexin"/>
</dbReference>
<reference evidence="17" key="1">
    <citation type="submission" date="2025-08" db="UniProtKB">
        <authorList>
            <consortium name="RefSeq"/>
        </authorList>
    </citation>
    <scope>IDENTIFICATION</scope>
    <source>
        <tissue evidence="17">Gonads</tissue>
    </source>
</reference>
<organism evidence="16 17">
    <name type="scientific">Lingula anatina</name>
    <name type="common">Brachiopod</name>
    <name type="synonym">Lingula unguis</name>
    <dbReference type="NCBI Taxonomy" id="7574"/>
    <lineage>
        <taxon>Eukaryota</taxon>
        <taxon>Metazoa</taxon>
        <taxon>Spiralia</taxon>
        <taxon>Lophotrochozoa</taxon>
        <taxon>Brachiopoda</taxon>
        <taxon>Linguliformea</taxon>
        <taxon>Lingulata</taxon>
        <taxon>Lingulida</taxon>
        <taxon>Linguloidea</taxon>
        <taxon>Lingulidae</taxon>
        <taxon>Lingula</taxon>
    </lineage>
</organism>
<dbReference type="SUPFAM" id="SSF47874">
    <property type="entry name" value="Annexin"/>
    <property type="match status" value="2"/>
</dbReference>
<keyword evidence="10 14" id="KW-0111">Calcium/phospholipid-binding</keyword>
<feature type="compositionally biased region" description="Basic and acidic residues" evidence="15">
    <location>
        <begin position="597"/>
        <end position="613"/>
    </location>
</feature>
<dbReference type="SMART" id="SM00335">
    <property type="entry name" value="ANX"/>
    <property type="match status" value="7"/>
</dbReference>
<dbReference type="FunFam" id="1.10.220.10:FF:000001">
    <property type="entry name" value="Annexin"/>
    <property type="match status" value="1"/>
</dbReference>
<evidence type="ECO:0000256" key="6">
    <source>
        <dbReference type="ARBA" id="ARBA00022723"/>
    </source>
</evidence>
<evidence type="ECO:0000256" key="8">
    <source>
        <dbReference type="ARBA" id="ARBA00022837"/>
    </source>
</evidence>
<dbReference type="GO" id="GO:0005544">
    <property type="term" value="F:calcium-dependent phospholipid binding"/>
    <property type="evidence" value="ECO:0007669"/>
    <property type="project" value="UniProtKB-KW"/>
</dbReference>
<dbReference type="FunFam" id="1.10.220.10:FF:000002">
    <property type="entry name" value="Annexin"/>
    <property type="match status" value="1"/>
</dbReference>
<keyword evidence="7 14" id="KW-0677">Repeat</keyword>
<evidence type="ECO:0000256" key="3">
    <source>
        <dbReference type="ARBA" id="ARBA00007831"/>
    </source>
</evidence>
<keyword evidence="6" id="KW-0479">Metal-binding</keyword>
<evidence type="ECO:0000256" key="13">
    <source>
        <dbReference type="ARBA" id="ARBA00077076"/>
    </source>
</evidence>